<name>A0A1H8ZQ71_9EURY</name>
<evidence type="ECO:0000256" key="1">
    <source>
        <dbReference type="ARBA" id="ARBA00022596"/>
    </source>
</evidence>
<dbReference type="GO" id="GO:0016151">
    <property type="term" value="F:nickel cation binding"/>
    <property type="evidence" value="ECO:0007669"/>
    <property type="project" value="UniProtKB-UniRule"/>
</dbReference>
<organism evidence="4 5">
    <name type="scientific">Natrinema salaciae</name>
    <dbReference type="NCBI Taxonomy" id="1186196"/>
    <lineage>
        <taxon>Archaea</taxon>
        <taxon>Methanobacteriati</taxon>
        <taxon>Methanobacteriota</taxon>
        <taxon>Stenosarchaea group</taxon>
        <taxon>Halobacteria</taxon>
        <taxon>Halobacteriales</taxon>
        <taxon>Natrialbaceae</taxon>
        <taxon>Natrinema</taxon>
    </lineage>
</organism>
<dbReference type="STRING" id="1186196.SAMN04489841_0217"/>
<dbReference type="AlphaFoldDB" id="A0A1H8ZQ71"/>
<gene>
    <name evidence="4" type="ORF">SAMN04489841_0217</name>
</gene>
<evidence type="ECO:0000256" key="3">
    <source>
        <dbReference type="SAM" id="MobiDB-lite"/>
    </source>
</evidence>
<dbReference type="PANTHER" id="PTHR36566">
    <property type="entry name" value="NICKEL INSERTION PROTEIN-RELATED"/>
    <property type="match status" value="1"/>
</dbReference>
<dbReference type="InterPro" id="IPR002822">
    <property type="entry name" value="Ni_insertion"/>
</dbReference>
<keyword evidence="5" id="KW-1185">Reference proteome</keyword>
<accession>A0A1H8ZQ71</accession>
<dbReference type="EMBL" id="FOFD01000001">
    <property type="protein sequence ID" value="SEP65818.1"/>
    <property type="molecule type" value="Genomic_DNA"/>
</dbReference>
<dbReference type="Pfam" id="PF01969">
    <property type="entry name" value="Ni_insertion"/>
    <property type="match status" value="1"/>
</dbReference>
<protein>
    <recommendedName>
        <fullName evidence="2">Putative nickel insertion protein</fullName>
    </recommendedName>
</protein>
<dbReference type="NCBIfam" id="TIGR00299">
    <property type="entry name" value="nickel pincer cofactor biosynthesis protein LarC"/>
    <property type="match status" value="1"/>
</dbReference>
<reference evidence="5" key="1">
    <citation type="submission" date="2016-10" db="EMBL/GenBank/DDBJ databases">
        <authorList>
            <person name="Varghese N."/>
            <person name="Submissions S."/>
        </authorList>
    </citation>
    <scope>NUCLEOTIDE SEQUENCE [LARGE SCALE GENOMIC DNA]</scope>
    <source>
        <strain evidence="5">DSM 25055</strain>
    </source>
</reference>
<dbReference type="PANTHER" id="PTHR36566:SF1">
    <property type="entry name" value="PYRIDINIUM-3,5-BISTHIOCARBOXYLIC ACID MONONUCLEOTIDE NICKEL INSERTION PROTEIN"/>
    <property type="match status" value="1"/>
</dbReference>
<feature type="compositionally biased region" description="Basic and acidic residues" evidence="3">
    <location>
        <begin position="70"/>
        <end position="114"/>
    </location>
</feature>
<dbReference type="HAMAP" id="MF_01074">
    <property type="entry name" value="LarC"/>
    <property type="match status" value="1"/>
</dbReference>
<keyword evidence="1 2" id="KW-0533">Nickel</keyword>
<evidence type="ECO:0000313" key="4">
    <source>
        <dbReference type="EMBL" id="SEP65818.1"/>
    </source>
</evidence>
<dbReference type="Proteomes" id="UP000199114">
    <property type="component" value="Unassembled WGS sequence"/>
</dbReference>
<dbReference type="Gene3D" id="3.10.20.300">
    <property type="entry name" value="mk0293 like domain"/>
    <property type="match status" value="1"/>
</dbReference>
<comment type="similarity">
    <text evidence="2">Belongs to the LarC family.</text>
</comment>
<sequence length="443" mass="46800">MRVLAFDGRMGASGDMILAALLDAGADPDALEPVTEALEVEYRIETAHKSGIAATAVDVFLTDAGADSSSHAHEESADDHDHTEGGHTHTEDDHDHDHDHDGVRAEGHGPHRRYPEVREIVTEMGLESPVERDALAIFELLGEAEASVHGEALEEIHFHEVGADDAIADVVGAAALLHDIAPDRVVTTPLATGGGTVSMSHGEYPVPTPAVVELAERADWSLCGGPVDAELLTPTGAAILGHVADGVDSLPALELEGSGYGAGGYDLDPHPNVLRVLVGTGENRGELVTDDIAVLETNLDDATPEVLGGLQDTLADAGARDVTILPATMKKSRPGHLVKVVCKPADRARVARRLAEETGTLGVRDAGVTHRWIANREFEPVTLEIDGEEYDVTVKIASDTEGTVYDVSAEFDDAKAVARATGHPVRVVMERAERLARSDDAAE</sequence>
<dbReference type="RefSeq" id="WP_090611857.1">
    <property type="nucleotide sequence ID" value="NZ_FOFD01000001.1"/>
</dbReference>
<dbReference type="GO" id="GO:0016829">
    <property type="term" value="F:lyase activity"/>
    <property type="evidence" value="ECO:0007669"/>
    <property type="project" value="UniProtKB-UniRule"/>
</dbReference>
<dbReference type="Gene3D" id="3.30.70.1380">
    <property type="entry name" value="Transcriptional regulatory protein pf0864 domain like"/>
    <property type="match status" value="1"/>
</dbReference>
<keyword evidence="2" id="KW-0456">Lyase</keyword>
<evidence type="ECO:0000256" key="2">
    <source>
        <dbReference type="HAMAP-Rule" id="MF_01074"/>
    </source>
</evidence>
<feature type="region of interest" description="Disordered" evidence="3">
    <location>
        <begin position="66"/>
        <end position="114"/>
    </location>
</feature>
<dbReference type="OrthoDB" id="10691at2157"/>
<evidence type="ECO:0000313" key="5">
    <source>
        <dbReference type="Proteomes" id="UP000199114"/>
    </source>
</evidence>
<proteinExistence type="inferred from homology"/>